<gene>
    <name evidence="8" type="ORF">LMTR13_12710</name>
</gene>
<dbReference type="SUPFAM" id="SSF46626">
    <property type="entry name" value="Cytochrome c"/>
    <property type="match status" value="3"/>
</dbReference>
<feature type="domain" description="Cytochrome c" evidence="7">
    <location>
        <begin position="277"/>
        <end position="362"/>
    </location>
</feature>
<dbReference type="KEGG" id="bic:LMTR13_12710"/>
<evidence type="ECO:0000313" key="9">
    <source>
        <dbReference type="Proteomes" id="UP000092839"/>
    </source>
</evidence>
<evidence type="ECO:0000256" key="3">
    <source>
        <dbReference type="ARBA" id="ARBA00022723"/>
    </source>
</evidence>
<dbReference type="PANTHER" id="PTHR33751:SF9">
    <property type="entry name" value="CYTOCHROME C4"/>
    <property type="match status" value="1"/>
</dbReference>
<evidence type="ECO:0000256" key="6">
    <source>
        <dbReference type="PROSITE-ProRule" id="PRU00433"/>
    </source>
</evidence>
<dbReference type="GO" id="GO:0046872">
    <property type="term" value="F:metal ion binding"/>
    <property type="evidence" value="ECO:0007669"/>
    <property type="project" value="UniProtKB-KW"/>
</dbReference>
<reference evidence="8 9" key="1">
    <citation type="submission" date="2016-07" db="EMBL/GenBank/DDBJ databases">
        <title>Complete genome sequence of Bradyrhizobium icense LMTR 13T, a potential inoculant strain isolated from lima bean (Phaseolus lunatus) in Peru.</title>
        <authorList>
            <person name="Ormeno-Orrillo E."/>
            <person name="Duran D."/>
            <person name="Rogel M.A."/>
            <person name="Rey L."/>
            <person name="Imperial J."/>
            <person name="Ruiz-Argueso T."/>
            <person name="Martinez-Romero E."/>
        </authorList>
    </citation>
    <scope>NUCLEOTIDE SEQUENCE [LARGE SCALE GENOMIC DNA]</scope>
    <source>
        <strain evidence="8 9">LMTR 13</strain>
    </source>
</reference>
<evidence type="ECO:0000256" key="2">
    <source>
        <dbReference type="ARBA" id="ARBA00022617"/>
    </source>
</evidence>
<keyword evidence="9" id="KW-1185">Reference proteome</keyword>
<dbReference type="PROSITE" id="PS51007">
    <property type="entry name" value="CYTC"/>
    <property type="match status" value="3"/>
</dbReference>
<keyword evidence="1" id="KW-0813">Transport</keyword>
<dbReference type="Gene3D" id="1.10.760.10">
    <property type="entry name" value="Cytochrome c-like domain"/>
    <property type="match status" value="3"/>
</dbReference>
<dbReference type="Pfam" id="PF00034">
    <property type="entry name" value="Cytochrom_C"/>
    <property type="match status" value="2"/>
</dbReference>
<dbReference type="Pfam" id="PF13442">
    <property type="entry name" value="Cytochrome_CBB3"/>
    <property type="match status" value="1"/>
</dbReference>
<dbReference type="PANTHER" id="PTHR33751">
    <property type="entry name" value="CBB3-TYPE CYTOCHROME C OXIDASE SUBUNIT FIXP"/>
    <property type="match status" value="1"/>
</dbReference>
<proteinExistence type="predicted"/>
<dbReference type="GO" id="GO:0009055">
    <property type="term" value="F:electron transfer activity"/>
    <property type="evidence" value="ECO:0007669"/>
    <property type="project" value="InterPro"/>
</dbReference>
<keyword evidence="3 6" id="KW-0479">Metal-binding</keyword>
<dbReference type="EMBL" id="CP016428">
    <property type="protein sequence ID" value="ANW00905.1"/>
    <property type="molecule type" value="Genomic_DNA"/>
</dbReference>
<feature type="domain" description="Cytochrome c" evidence="7">
    <location>
        <begin position="176"/>
        <end position="256"/>
    </location>
</feature>
<evidence type="ECO:0000313" key="8">
    <source>
        <dbReference type="EMBL" id="ANW00905.1"/>
    </source>
</evidence>
<evidence type="ECO:0000256" key="5">
    <source>
        <dbReference type="ARBA" id="ARBA00023004"/>
    </source>
</evidence>
<evidence type="ECO:0000256" key="4">
    <source>
        <dbReference type="ARBA" id="ARBA00022982"/>
    </source>
</evidence>
<keyword evidence="2 6" id="KW-0349">Heme</keyword>
<evidence type="ECO:0000259" key="7">
    <source>
        <dbReference type="PROSITE" id="PS51007"/>
    </source>
</evidence>
<name>A0A1B1UDT2_9BRAD</name>
<keyword evidence="5 6" id="KW-0408">Iron</keyword>
<dbReference type="Proteomes" id="UP000092839">
    <property type="component" value="Chromosome"/>
</dbReference>
<dbReference type="InterPro" id="IPR009056">
    <property type="entry name" value="Cyt_c-like_dom"/>
</dbReference>
<sequence length="362" mass="39028">MRRLLWGALIVICAAPAAAFLFAWSGVYNIAASSGHLALVSRFLQFGMQNSVETYSIGIEVPRLGPALSERGMLYFQFGCAPCHGAPGLSRNPVALAMLPPPPDLTRASNDWSDAQLFRIVKHGIKYTGMPAWPAPSRDDEVWALVAFLRRMPQFPAGEYKAATRLRDSENAAARMIANEGLIVGPFACAGCHGSRGEGSALGGIPRLAGQKTAYLEMALEDFAAATRPSGMMEPPTVNLDRQQRSELAKYYSSISLDEATNKITEAVSELRQRGAVLAEQGAPSRRIPACQACHGKDGLARENVPQYPALAGQHADYLGNQLQLFRAGKRGGRLAEVMSATARGLTDDDIEAVAMYYSALR</sequence>
<organism evidence="8 9">
    <name type="scientific">Bradyrhizobium icense</name>
    <dbReference type="NCBI Taxonomy" id="1274631"/>
    <lineage>
        <taxon>Bacteria</taxon>
        <taxon>Pseudomonadati</taxon>
        <taxon>Pseudomonadota</taxon>
        <taxon>Alphaproteobacteria</taxon>
        <taxon>Hyphomicrobiales</taxon>
        <taxon>Nitrobacteraceae</taxon>
        <taxon>Bradyrhizobium</taxon>
    </lineage>
</organism>
<feature type="domain" description="Cytochrome c" evidence="7">
    <location>
        <begin position="67"/>
        <end position="153"/>
    </location>
</feature>
<dbReference type="InterPro" id="IPR036909">
    <property type="entry name" value="Cyt_c-like_dom_sf"/>
</dbReference>
<dbReference type="OrthoDB" id="9773456at2"/>
<protein>
    <recommendedName>
        <fullName evidence="7">Cytochrome c domain-containing protein</fullName>
    </recommendedName>
</protein>
<dbReference type="GO" id="GO:0020037">
    <property type="term" value="F:heme binding"/>
    <property type="evidence" value="ECO:0007669"/>
    <property type="project" value="InterPro"/>
</dbReference>
<dbReference type="AlphaFoldDB" id="A0A1B1UDT2"/>
<accession>A0A1B1UDT2</accession>
<dbReference type="InterPro" id="IPR050597">
    <property type="entry name" value="Cytochrome_c_Oxidase_Subunit"/>
</dbReference>
<dbReference type="STRING" id="1274631.LMTR13_12710"/>
<evidence type="ECO:0000256" key="1">
    <source>
        <dbReference type="ARBA" id="ARBA00022448"/>
    </source>
</evidence>
<keyword evidence="4" id="KW-0249">Electron transport</keyword>